<keyword evidence="1" id="KW-1133">Transmembrane helix</keyword>
<organism evidence="2">
    <name type="scientific">Metacrangonyx dhofarensis</name>
    <dbReference type="NCBI Taxonomy" id="2291046"/>
    <lineage>
        <taxon>Eukaryota</taxon>
        <taxon>Metazoa</taxon>
        <taxon>Ecdysozoa</taxon>
        <taxon>Arthropoda</taxon>
        <taxon>Crustacea</taxon>
        <taxon>Multicrustacea</taxon>
        <taxon>Malacostraca</taxon>
        <taxon>Eumalacostraca</taxon>
        <taxon>Peracarida</taxon>
        <taxon>Amphipoda</taxon>
        <taxon>Senticaudata</taxon>
        <taxon>Hadziida</taxon>
        <taxon>Hadzioidea</taxon>
        <taxon>Metacrangonyctidae</taxon>
        <taxon>Metacrangonyx</taxon>
    </lineage>
</organism>
<feature type="transmembrane region" description="Helical" evidence="1">
    <location>
        <begin position="131"/>
        <end position="152"/>
    </location>
</feature>
<keyword evidence="2" id="KW-0496">Mitochondrion</keyword>
<protein>
    <submittedName>
        <fullName evidence="2">NADH dehydrogenase subunit 6</fullName>
    </submittedName>
</protein>
<sequence>MIYFVFSFLSLYLVFIFLYLSHPLFLSLVIGCQAIVVSLFIYMYSGISWFSYVMFMAFLSGMMIVLLYVSSLSPNNVVSYYIWNSKFFFFPLFIVFFCFWFFKVDSFSLNSFLSHTNLSATVYLSSKIYSLHMYVFTVLMICYLLLLLVLVVKNSMFAEGPLRAS</sequence>
<geneLocation type="mitochondrion" evidence="2"/>
<name>A0A345UDK7_9CRUS</name>
<feature type="transmembrane region" description="Helical" evidence="1">
    <location>
        <begin position="49"/>
        <end position="69"/>
    </location>
</feature>
<feature type="transmembrane region" description="Helical" evidence="1">
    <location>
        <begin position="12"/>
        <end position="43"/>
    </location>
</feature>
<dbReference type="EMBL" id="MH592124">
    <property type="protein sequence ID" value="AXI98543.1"/>
    <property type="molecule type" value="Genomic_DNA"/>
</dbReference>
<proteinExistence type="predicted"/>
<keyword evidence="1" id="KW-0812">Transmembrane</keyword>
<evidence type="ECO:0000256" key="1">
    <source>
        <dbReference type="SAM" id="Phobius"/>
    </source>
</evidence>
<reference evidence="2" key="1">
    <citation type="journal article" date="2018" name="Mol. Phylogenet. Evol.">
        <title>Species delimitation and mitogenome phylogenetics in the subterranean genus Pseudoniphargus (Crustacea: Amphipoda).</title>
        <authorList>
            <person name="Stokkan M."/>
            <person name="Jurado-Rivera J.A."/>
            <person name="Oromi P."/>
            <person name="Juan C."/>
            <person name="Jaume D."/>
            <person name="Pons J."/>
        </authorList>
    </citation>
    <scope>NUCLEOTIDE SEQUENCE</scope>
</reference>
<evidence type="ECO:0000313" key="2">
    <source>
        <dbReference type="EMBL" id="AXI98543.1"/>
    </source>
</evidence>
<feature type="transmembrane region" description="Helical" evidence="1">
    <location>
        <begin position="81"/>
        <end position="102"/>
    </location>
</feature>
<accession>A0A345UDK7</accession>
<keyword evidence="1" id="KW-0472">Membrane</keyword>
<dbReference type="AlphaFoldDB" id="A0A345UDK7"/>
<gene>
    <name evidence="2" type="primary">nad6</name>
</gene>